<keyword evidence="1" id="KW-0732">Signal</keyword>
<name>A0A7X2IPK2_9BURK</name>
<dbReference type="GO" id="GO:0019172">
    <property type="term" value="F:glyoxalase III activity"/>
    <property type="evidence" value="ECO:0007669"/>
    <property type="project" value="TreeGrafter"/>
</dbReference>
<dbReference type="InterPro" id="IPR050325">
    <property type="entry name" value="Prot/Nucl_acid_deglycase"/>
</dbReference>
<sequence>MKQVIKQAAAAAALGLVAAGAQAANVLVLLSDEAVLDLKDGKQFATGFYANELMQPVKKLVDAGHAVTFSTPLGKAPAVDRLSLDKMHFGNDEAAMRAHVALLEQLKVTSADASPVISLARVAQQGYAKYDAVFVPGGHAPMQDLVRSPQVGQLLAHFHAAGKPTALVCHGPAALVAAMLHPAQFVGTLEQGAPAKAQQWAYAGYRMTVLSNAEEDMAKGMLGGEMKVTPQAALQQAGAIYSSGAAWAPYVVTDRELITGQNPASAVGVADALLAKLK</sequence>
<dbReference type="GO" id="GO:0016740">
    <property type="term" value="F:transferase activity"/>
    <property type="evidence" value="ECO:0007669"/>
    <property type="project" value="UniProtKB-KW"/>
</dbReference>
<reference evidence="2 3" key="1">
    <citation type="submission" date="2019-11" db="EMBL/GenBank/DDBJ databases">
        <title>Novel species isolated from a subtropical stream in China.</title>
        <authorList>
            <person name="Lu H."/>
        </authorList>
    </citation>
    <scope>NUCLEOTIDE SEQUENCE [LARGE SCALE GENOMIC DNA]</scope>
    <source>
        <strain evidence="2 3">FT92W</strain>
    </source>
</reference>
<dbReference type="EMBL" id="WKJJ01000011">
    <property type="protein sequence ID" value="MRV73661.1"/>
    <property type="molecule type" value="Genomic_DNA"/>
</dbReference>
<dbReference type="CDD" id="cd03141">
    <property type="entry name" value="GATase1_Hsp31_like"/>
    <property type="match status" value="1"/>
</dbReference>
<dbReference type="GO" id="GO:0019243">
    <property type="term" value="P:methylglyoxal catabolic process to D-lactate via S-lactoyl-glutathione"/>
    <property type="evidence" value="ECO:0007669"/>
    <property type="project" value="TreeGrafter"/>
</dbReference>
<dbReference type="Gene3D" id="3.40.50.880">
    <property type="match status" value="1"/>
</dbReference>
<evidence type="ECO:0000313" key="3">
    <source>
        <dbReference type="Proteomes" id="UP000446768"/>
    </source>
</evidence>
<comment type="caution">
    <text evidence="2">The sequence shown here is derived from an EMBL/GenBank/DDBJ whole genome shotgun (WGS) entry which is preliminary data.</text>
</comment>
<proteinExistence type="predicted"/>
<keyword evidence="2" id="KW-0315">Glutamine amidotransferase</keyword>
<feature type="chain" id="PRO_5031419211" evidence="1">
    <location>
        <begin position="24"/>
        <end position="278"/>
    </location>
</feature>
<accession>A0A7X2IPK2</accession>
<evidence type="ECO:0000313" key="2">
    <source>
        <dbReference type="EMBL" id="MRV73661.1"/>
    </source>
</evidence>
<dbReference type="PANTHER" id="PTHR48094:SF22">
    <property type="entry name" value="DJ-1_PFPI DOMAIN-CONTAINING PROTEIN"/>
    <property type="match status" value="1"/>
</dbReference>
<protein>
    <submittedName>
        <fullName evidence="2">Type 1 glutamine amidotransferase domain-containing protein</fullName>
    </submittedName>
</protein>
<dbReference type="SUPFAM" id="SSF52317">
    <property type="entry name" value="Class I glutamine amidotransferase-like"/>
    <property type="match status" value="1"/>
</dbReference>
<dbReference type="InterPro" id="IPR029062">
    <property type="entry name" value="Class_I_gatase-like"/>
</dbReference>
<organism evidence="2 3">
    <name type="scientific">Pseudoduganella rivuli</name>
    <dbReference type="NCBI Taxonomy" id="2666085"/>
    <lineage>
        <taxon>Bacteria</taxon>
        <taxon>Pseudomonadati</taxon>
        <taxon>Pseudomonadota</taxon>
        <taxon>Betaproteobacteria</taxon>
        <taxon>Burkholderiales</taxon>
        <taxon>Oxalobacteraceae</taxon>
        <taxon>Telluria group</taxon>
        <taxon>Pseudoduganella</taxon>
    </lineage>
</organism>
<feature type="signal peptide" evidence="1">
    <location>
        <begin position="1"/>
        <end position="23"/>
    </location>
</feature>
<keyword evidence="3" id="KW-1185">Reference proteome</keyword>
<gene>
    <name evidence="2" type="ORF">GJ700_18270</name>
</gene>
<dbReference type="InterPro" id="IPR032633">
    <property type="entry name" value="ThiJ-like"/>
</dbReference>
<dbReference type="PANTHER" id="PTHR48094">
    <property type="entry name" value="PROTEIN/NUCLEIC ACID DEGLYCASE DJ-1-RELATED"/>
    <property type="match status" value="1"/>
</dbReference>
<dbReference type="RefSeq" id="WP_154376457.1">
    <property type="nucleotide sequence ID" value="NZ_WKJJ01000011.1"/>
</dbReference>
<dbReference type="Proteomes" id="UP000446768">
    <property type="component" value="Unassembled WGS sequence"/>
</dbReference>
<keyword evidence="2" id="KW-0808">Transferase</keyword>
<evidence type="ECO:0000256" key="1">
    <source>
        <dbReference type="SAM" id="SignalP"/>
    </source>
</evidence>
<dbReference type="GO" id="GO:0005737">
    <property type="term" value="C:cytoplasm"/>
    <property type="evidence" value="ECO:0007669"/>
    <property type="project" value="TreeGrafter"/>
</dbReference>
<dbReference type="Pfam" id="PF17124">
    <property type="entry name" value="ThiJ_like"/>
    <property type="match status" value="1"/>
</dbReference>
<dbReference type="AlphaFoldDB" id="A0A7X2IPK2"/>